<name>A0AAW2PV36_9LAMI</name>
<dbReference type="Gene3D" id="3.40.50.300">
    <property type="entry name" value="P-loop containing nucleotide triphosphate hydrolases"/>
    <property type="match status" value="1"/>
</dbReference>
<evidence type="ECO:0000313" key="16">
    <source>
        <dbReference type="EMBL" id="KAL0359246.1"/>
    </source>
</evidence>
<dbReference type="PANTHER" id="PTHR23155:SF1152">
    <property type="entry name" value="AAA+ ATPASE DOMAIN-CONTAINING PROTEIN"/>
    <property type="match status" value="1"/>
</dbReference>
<dbReference type="PANTHER" id="PTHR23155">
    <property type="entry name" value="DISEASE RESISTANCE PROTEIN RP"/>
    <property type="match status" value="1"/>
</dbReference>
<dbReference type="Gene3D" id="1.10.8.430">
    <property type="entry name" value="Helical domain of apoptotic protease-activating factors"/>
    <property type="match status" value="1"/>
</dbReference>
<evidence type="ECO:0000259" key="14">
    <source>
        <dbReference type="Pfam" id="PF23559"/>
    </source>
</evidence>
<feature type="region of interest" description="Disordered" evidence="11">
    <location>
        <begin position="35"/>
        <end position="56"/>
    </location>
</feature>
<evidence type="ECO:0000259" key="15">
    <source>
        <dbReference type="Pfam" id="PF23598"/>
    </source>
</evidence>
<dbReference type="GO" id="GO:0005524">
    <property type="term" value="F:ATP binding"/>
    <property type="evidence" value="ECO:0007669"/>
    <property type="project" value="UniProtKB-KW"/>
</dbReference>
<dbReference type="AlphaFoldDB" id="A0AAW2PV36"/>
<keyword evidence="10" id="KW-0067">ATP-binding</keyword>
<evidence type="ECO:0000256" key="2">
    <source>
        <dbReference type="ARBA" id="ARBA00004496"/>
    </source>
</evidence>
<evidence type="ECO:0000259" key="13">
    <source>
        <dbReference type="Pfam" id="PF00931"/>
    </source>
</evidence>
<feature type="region of interest" description="Disordered" evidence="11">
    <location>
        <begin position="172"/>
        <end position="192"/>
    </location>
</feature>
<keyword evidence="12" id="KW-0732">Signal</keyword>
<dbReference type="InterPro" id="IPR058922">
    <property type="entry name" value="WHD_DRP"/>
</dbReference>
<dbReference type="FunFam" id="1.10.10.10:FF:000322">
    <property type="entry name" value="Probable disease resistance protein At1g63360"/>
    <property type="match status" value="1"/>
</dbReference>
<comment type="subcellular location">
    <subcellularLocation>
        <location evidence="2">Cytoplasm</location>
    </subcellularLocation>
</comment>
<dbReference type="Pfam" id="PF00931">
    <property type="entry name" value="NB-ARC"/>
    <property type="match status" value="2"/>
</dbReference>
<keyword evidence="6" id="KW-0381">Hypersensitive response</keyword>
<dbReference type="GO" id="GO:0043531">
    <property type="term" value="F:ADP binding"/>
    <property type="evidence" value="ECO:0007669"/>
    <property type="project" value="InterPro"/>
</dbReference>
<evidence type="ECO:0000256" key="6">
    <source>
        <dbReference type="ARBA" id="ARBA00022667"/>
    </source>
</evidence>
<feature type="compositionally biased region" description="Polar residues" evidence="11">
    <location>
        <begin position="300"/>
        <end position="318"/>
    </location>
</feature>
<dbReference type="InterPro" id="IPR055414">
    <property type="entry name" value="LRR_R13L4/SHOC2-like"/>
</dbReference>
<comment type="function">
    <text evidence="1">Confers resistance to late blight (Phytophthora infestans) races carrying the avirulence gene Avr1. Resistance proteins guard the plant against pathogens that contain an appropriate avirulence protein via an indirect interaction with this avirulence protein. That triggers a defense system including the hypersensitive response, which restricts the pathogen growth.</text>
</comment>
<feature type="region of interest" description="Disordered" evidence="11">
    <location>
        <begin position="299"/>
        <end position="318"/>
    </location>
</feature>
<feature type="chain" id="PRO_5043643588" evidence="12">
    <location>
        <begin position="27"/>
        <end position="1080"/>
    </location>
</feature>
<dbReference type="EMBL" id="JACGWK010000004">
    <property type="protein sequence ID" value="KAL0359246.1"/>
    <property type="molecule type" value="Genomic_DNA"/>
</dbReference>
<feature type="signal peptide" evidence="12">
    <location>
        <begin position="1"/>
        <end position="26"/>
    </location>
</feature>
<accession>A0AAW2PV36</accession>
<dbReference type="SUPFAM" id="SSF52058">
    <property type="entry name" value="L domain-like"/>
    <property type="match status" value="1"/>
</dbReference>
<evidence type="ECO:0000256" key="7">
    <source>
        <dbReference type="ARBA" id="ARBA00022737"/>
    </source>
</evidence>
<evidence type="ECO:0000256" key="10">
    <source>
        <dbReference type="ARBA" id="ARBA00022840"/>
    </source>
</evidence>
<keyword evidence="8" id="KW-0547">Nucleotide-binding</keyword>
<organism evidence="16">
    <name type="scientific">Sesamum angustifolium</name>
    <dbReference type="NCBI Taxonomy" id="2727405"/>
    <lineage>
        <taxon>Eukaryota</taxon>
        <taxon>Viridiplantae</taxon>
        <taxon>Streptophyta</taxon>
        <taxon>Embryophyta</taxon>
        <taxon>Tracheophyta</taxon>
        <taxon>Spermatophyta</taxon>
        <taxon>Magnoliopsida</taxon>
        <taxon>eudicotyledons</taxon>
        <taxon>Gunneridae</taxon>
        <taxon>Pentapetalae</taxon>
        <taxon>asterids</taxon>
        <taxon>lamiids</taxon>
        <taxon>Lamiales</taxon>
        <taxon>Pedaliaceae</taxon>
        <taxon>Sesamum</taxon>
    </lineage>
</organism>
<keyword evidence="4" id="KW-0963">Cytoplasm</keyword>
<evidence type="ECO:0000256" key="1">
    <source>
        <dbReference type="ARBA" id="ARBA00002074"/>
    </source>
</evidence>
<dbReference type="InterPro" id="IPR036388">
    <property type="entry name" value="WH-like_DNA-bd_sf"/>
</dbReference>
<feature type="compositionally biased region" description="Low complexity" evidence="11">
    <location>
        <begin position="172"/>
        <end position="183"/>
    </location>
</feature>
<feature type="domain" description="Disease resistance R13L4/SHOC-2-like LRR" evidence="15">
    <location>
        <begin position="750"/>
        <end position="1029"/>
    </location>
</feature>
<dbReference type="InterPro" id="IPR027417">
    <property type="entry name" value="P-loop_NTPase"/>
</dbReference>
<dbReference type="Pfam" id="PF23559">
    <property type="entry name" value="WHD_DRP"/>
    <property type="match status" value="1"/>
</dbReference>
<dbReference type="GO" id="GO:0009626">
    <property type="term" value="P:plant-type hypersensitive response"/>
    <property type="evidence" value="ECO:0007669"/>
    <property type="project" value="UniProtKB-KW"/>
</dbReference>
<dbReference type="InterPro" id="IPR044974">
    <property type="entry name" value="Disease_R_plants"/>
</dbReference>
<dbReference type="PRINTS" id="PR00364">
    <property type="entry name" value="DISEASERSIST"/>
</dbReference>
<evidence type="ECO:0000256" key="5">
    <source>
        <dbReference type="ARBA" id="ARBA00022614"/>
    </source>
</evidence>
<dbReference type="InterPro" id="IPR032675">
    <property type="entry name" value="LRR_dom_sf"/>
</dbReference>
<reference evidence="16" key="1">
    <citation type="submission" date="2020-06" db="EMBL/GenBank/DDBJ databases">
        <authorList>
            <person name="Li T."/>
            <person name="Hu X."/>
            <person name="Zhang T."/>
            <person name="Song X."/>
            <person name="Zhang H."/>
            <person name="Dai N."/>
            <person name="Sheng W."/>
            <person name="Hou X."/>
            <person name="Wei L."/>
        </authorList>
    </citation>
    <scope>NUCLEOTIDE SEQUENCE</scope>
    <source>
        <strain evidence="16">G01</strain>
        <tissue evidence="16">Leaf</tissue>
    </source>
</reference>
<dbReference type="Gene3D" id="3.80.10.10">
    <property type="entry name" value="Ribonuclease Inhibitor"/>
    <property type="match status" value="1"/>
</dbReference>
<gene>
    <name evidence="16" type="ORF">Sangu_0774000</name>
</gene>
<dbReference type="InterPro" id="IPR042197">
    <property type="entry name" value="Apaf_helical"/>
</dbReference>
<keyword evidence="7" id="KW-0677">Repeat</keyword>
<comment type="similarity">
    <text evidence="3">Belongs to the disease resistance NB-LRR family.</text>
</comment>
<keyword evidence="5" id="KW-0433">Leucine-rich repeat</keyword>
<keyword evidence="9" id="KW-0611">Plant defense</keyword>
<dbReference type="Pfam" id="PF23598">
    <property type="entry name" value="LRR_14"/>
    <property type="match status" value="1"/>
</dbReference>
<proteinExistence type="inferred from homology"/>
<evidence type="ECO:0000256" key="8">
    <source>
        <dbReference type="ARBA" id="ARBA00022741"/>
    </source>
</evidence>
<dbReference type="InterPro" id="IPR002182">
    <property type="entry name" value="NB-ARC"/>
</dbReference>
<evidence type="ECO:0000256" key="4">
    <source>
        <dbReference type="ARBA" id="ARBA00022490"/>
    </source>
</evidence>
<feature type="compositionally biased region" description="Low complexity" evidence="11">
    <location>
        <begin position="35"/>
        <end position="47"/>
    </location>
</feature>
<feature type="domain" description="NB-ARC" evidence="13">
    <location>
        <begin position="377"/>
        <end position="429"/>
    </location>
</feature>
<dbReference type="SUPFAM" id="SSF52540">
    <property type="entry name" value="P-loop containing nucleoside triphosphate hydrolases"/>
    <property type="match status" value="1"/>
</dbReference>
<evidence type="ECO:0000256" key="11">
    <source>
        <dbReference type="SAM" id="MobiDB-lite"/>
    </source>
</evidence>
<feature type="domain" description="Disease resistance protein winged helix" evidence="14">
    <location>
        <begin position="607"/>
        <end position="678"/>
    </location>
</feature>
<feature type="domain" description="NB-ARC" evidence="13">
    <location>
        <begin position="438"/>
        <end position="524"/>
    </location>
</feature>
<evidence type="ECO:0000256" key="12">
    <source>
        <dbReference type="SAM" id="SignalP"/>
    </source>
</evidence>
<dbReference type="Gene3D" id="1.10.10.10">
    <property type="entry name" value="Winged helix-like DNA-binding domain superfamily/Winged helix DNA-binding domain"/>
    <property type="match status" value="1"/>
</dbReference>
<evidence type="ECO:0000256" key="9">
    <source>
        <dbReference type="ARBA" id="ARBA00022821"/>
    </source>
</evidence>
<reference evidence="16" key="2">
    <citation type="journal article" date="2024" name="Plant">
        <title>Genomic evolution and insights into agronomic trait innovations of Sesamum species.</title>
        <authorList>
            <person name="Miao H."/>
            <person name="Wang L."/>
            <person name="Qu L."/>
            <person name="Liu H."/>
            <person name="Sun Y."/>
            <person name="Le M."/>
            <person name="Wang Q."/>
            <person name="Wei S."/>
            <person name="Zheng Y."/>
            <person name="Lin W."/>
            <person name="Duan Y."/>
            <person name="Cao H."/>
            <person name="Xiong S."/>
            <person name="Wang X."/>
            <person name="Wei L."/>
            <person name="Li C."/>
            <person name="Ma Q."/>
            <person name="Ju M."/>
            <person name="Zhao R."/>
            <person name="Li G."/>
            <person name="Mu C."/>
            <person name="Tian Q."/>
            <person name="Mei H."/>
            <person name="Zhang T."/>
            <person name="Gao T."/>
            <person name="Zhang H."/>
        </authorList>
    </citation>
    <scope>NUCLEOTIDE SEQUENCE</scope>
    <source>
        <strain evidence="16">G01</strain>
    </source>
</reference>
<comment type="caution">
    <text evidence="16">The sequence shown here is derived from an EMBL/GenBank/DDBJ whole genome shotgun (WGS) entry which is preliminary data.</text>
</comment>
<protein>
    <submittedName>
        <fullName evidence="16">Late blight resistance proteinR1C-3</fullName>
    </submittedName>
</protein>
<evidence type="ECO:0000256" key="3">
    <source>
        <dbReference type="ARBA" id="ARBA00008894"/>
    </source>
</evidence>
<dbReference type="GO" id="GO:0005737">
    <property type="term" value="C:cytoplasm"/>
    <property type="evidence" value="ECO:0007669"/>
    <property type="project" value="UniProtKB-SubCell"/>
</dbReference>
<sequence>MATRISLHLAWHVLMQLVLLQDDVHSTLSPLTSILTSTRSDDSSSTTPPEAWGGHRLSDKFIHQRQSINMPSRFAMMTSSSSSSGLMSSALLDSLPTSQNTSSLASGLSQINLRGKENSIQEISLGSSEAVVSPSVTKGITGQANLDTLGPAISLPRRFSSYAERIAATPSLSETSSLSVGSPKSKKTGAETREELLNSLLSRSEIQSATGTSALMTTNGGATQLQNSLSQPDSQQGASFTLQLFQRTLEETLASFQKSIHDDMRNLHIEILRQFHLQEMEMSSVMRLILENQADHERNSITSKGNTPASPATVNTDGSCHQGASTVIENFDSAKLQVTEFRNMGSKNLAPKNSFSAGSLRLASGGKNTMVGFVDEMLQIKDRLTGEPSHKLDVVSIVGMGGSGKTTLAKNIYDDAFIVYHFYTRAWLTGKKCEDSYEELAEYLYKSLKGSRYLIVLDDMWDIEVWNEIKLLFPDDGNGSRIILTSRILDVALYASSNSPPYNMRFLNNNESWDLLKEKVFQDENCPTELEGVGIKIAQSCQGLPLAILLVGGLLAKVQRAKNHWRNFAENVQSIISTHNDQCLEILSLSYNHLPQHLKMCFLYMGVFPEDYQIPVSKLIRVWAAEGFLKPCADESLDDVGEKYLQDLVDRSIVLVSKRKLSGKIRTCSIHDLVRDLCVREAQKEKFVRTIKTDDDLSSEDALGHCRLCLHSSILQDDASFRRDMIIAIREHSDCRLKEIYDAMRSSPLIRSLIFTGTYRKPLNIFLRFGLLRVLDALSVTFFWFPIEVLELVNLRYLALTFDGELPRMVSDLQDLESLIVHQVFWGPLSYLPLEIWRMPRLRHLEFKEVFFPDYPGTPYYGKNTFCLQNLQTLLGMRDFRVTEDVYKSIPNIKKLEIVYDKNSNTTEWSLYCLGNLVHLHQLESLKCHFLDAHRQKPDLPDLTFPSKLKELSLLGWGIPSKHMATVGSLDNLEILKLRFCSLQDDEWELSEGEFSRLKMLVLEGMNIVQWSVETDHFPSLEQLIIKHCRKLEEIPSGFGDIPTLQLIKVVGGSCSCENSALQILEDQQSLGNYGLKVIT</sequence>